<protein>
    <submittedName>
        <fullName evidence="8">Acyl-CoA dehydrogenase</fullName>
    </submittedName>
</protein>
<keyword evidence="4" id="KW-0274">FAD</keyword>
<feature type="domain" description="Acyl-CoA dehydrogenase/oxidase N-terminal" evidence="7">
    <location>
        <begin position="40"/>
        <end position="106"/>
    </location>
</feature>
<dbReference type="SUPFAM" id="SSF47203">
    <property type="entry name" value="Acyl-CoA dehydrogenase C-terminal domain-like"/>
    <property type="match status" value="1"/>
</dbReference>
<name>A0A9W6PJ62_9ACTN</name>
<dbReference type="OrthoDB" id="2986495at2"/>
<evidence type="ECO:0000256" key="5">
    <source>
        <dbReference type="SAM" id="MobiDB-lite"/>
    </source>
</evidence>
<dbReference type="Pfam" id="PF00441">
    <property type="entry name" value="Acyl-CoA_dh_1"/>
    <property type="match status" value="1"/>
</dbReference>
<dbReference type="SUPFAM" id="SSF56645">
    <property type="entry name" value="Acyl-CoA dehydrogenase NM domain-like"/>
    <property type="match status" value="1"/>
</dbReference>
<dbReference type="GO" id="GO:0050660">
    <property type="term" value="F:flavin adenine dinucleotide binding"/>
    <property type="evidence" value="ECO:0007669"/>
    <property type="project" value="InterPro"/>
</dbReference>
<dbReference type="RefSeq" id="WP_051776702.1">
    <property type="nucleotide sequence ID" value="NZ_BSRX01000021.1"/>
</dbReference>
<dbReference type="Gene3D" id="1.10.540.10">
    <property type="entry name" value="Acyl-CoA dehydrogenase/oxidase, N-terminal domain"/>
    <property type="match status" value="1"/>
</dbReference>
<dbReference type="AlphaFoldDB" id="A0A9W6PJ62"/>
<comment type="caution">
    <text evidence="8">The sequence shown here is derived from an EMBL/GenBank/DDBJ whole genome shotgun (WGS) entry which is preliminary data.</text>
</comment>
<dbReference type="Proteomes" id="UP001165143">
    <property type="component" value="Unassembled WGS sequence"/>
</dbReference>
<accession>A0A9W6PJ62</accession>
<gene>
    <name evidence="8" type="primary">acd</name>
    <name evidence="8" type="ORF">Kpho01_38030</name>
</gene>
<evidence type="ECO:0000259" key="7">
    <source>
        <dbReference type="Pfam" id="PF02771"/>
    </source>
</evidence>
<dbReference type="InterPro" id="IPR036250">
    <property type="entry name" value="AcylCo_DH-like_C"/>
</dbReference>
<keyword evidence="3" id="KW-0285">Flavoprotein</keyword>
<dbReference type="PANTHER" id="PTHR43884:SF12">
    <property type="entry name" value="ISOVALERYL-COA DEHYDROGENASE, MITOCHONDRIAL-RELATED"/>
    <property type="match status" value="1"/>
</dbReference>
<sequence>MTRTAAQPTVPATATAPSADPADGAVERALARLPRVVDLLAARAAEHDRDGTFPYQGVEAVHEAGLLTLTVGRRHGGPGAGLADTVRVLARLGRGDASVALLTAHTLLHHAEQARTAPWPAALYRRLLTESRRGPALVGTLRAPAGRPPAVTAHWHGNAWRLSGRAPHCPGAEALAWLVVEARTAAEPVAAGRPRTGLFLVRADSPGLEIDPAADQLGLRAAAGHDVLLEDARIGTDAARLPRDAAGTPDPVAAAWHQLALSAVLLGTARAALDWSAGRLRTAAATYRRPLGELDAALTGAEELVHGLAARTDADPAAATRAPAVQLLAARTAGDTVQRALTLTGSTGLDRRHPLERHLRDTLSLRTQLPAEDAVLDALGGALLGG</sequence>
<evidence type="ECO:0000313" key="8">
    <source>
        <dbReference type="EMBL" id="GLW55792.1"/>
    </source>
</evidence>
<evidence type="ECO:0000256" key="4">
    <source>
        <dbReference type="ARBA" id="ARBA00022827"/>
    </source>
</evidence>
<dbReference type="InterPro" id="IPR046373">
    <property type="entry name" value="Acyl-CoA_Oxase/DH_mid-dom_sf"/>
</dbReference>
<comment type="similarity">
    <text evidence="2">Belongs to the acyl-CoA dehydrogenase family.</text>
</comment>
<evidence type="ECO:0000256" key="1">
    <source>
        <dbReference type="ARBA" id="ARBA00001974"/>
    </source>
</evidence>
<dbReference type="InterPro" id="IPR009100">
    <property type="entry name" value="AcylCoA_DH/oxidase_NM_dom_sf"/>
</dbReference>
<dbReference type="Gene3D" id="2.40.110.10">
    <property type="entry name" value="Butyryl-CoA Dehydrogenase, subunit A, domain 2"/>
    <property type="match status" value="1"/>
</dbReference>
<reference evidence="8" key="1">
    <citation type="submission" date="2023-02" db="EMBL/GenBank/DDBJ databases">
        <title>Kitasatospora phosalacinea NBRC 14362.</title>
        <authorList>
            <person name="Ichikawa N."/>
            <person name="Sato H."/>
            <person name="Tonouchi N."/>
        </authorList>
    </citation>
    <scope>NUCLEOTIDE SEQUENCE</scope>
    <source>
        <strain evidence="8">NBRC 14362</strain>
    </source>
</reference>
<dbReference type="PANTHER" id="PTHR43884">
    <property type="entry name" value="ACYL-COA DEHYDROGENASE"/>
    <property type="match status" value="1"/>
</dbReference>
<dbReference type="PIRSF" id="PIRSF016578">
    <property type="entry name" value="HsaA"/>
    <property type="match status" value="1"/>
</dbReference>
<evidence type="ECO:0000256" key="2">
    <source>
        <dbReference type="ARBA" id="ARBA00009347"/>
    </source>
</evidence>
<evidence type="ECO:0000259" key="6">
    <source>
        <dbReference type="Pfam" id="PF00441"/>
    </source>
</evidence>
<feature type="domain" description="Acyl-CoA dehydrogenase/oxidase C-terminal" evidence="6">
    <location>
        <begin position="259"/>
        <end position="366"/>
    </location>
</feature>
<dbReference type="GO" id="GO:0003995">
    <property type="term" value="F:acyl-CoA dehydrogenase activity"/>
    <property type="evidence" value="ECO:0007669"/>
    <property type="project" value="TreeGrafter"/>
</dbReference>
<dbReference type="InterPro" id="IPR037069">
    <property type="entry name" value="AcylCoA_DH/ox_N_sf"/>
</dbReference>
<dbReference type="InterPro" id="IPR009075">
    <property type="entry name" value="AcylCo_DH/oxidase_C"/>
</dbReference>
<feature type="region of interest" description="Disordered" evidence="5">
    <location>
        <begin position="1"/>
        <end position="22"/>
    </location>
</feature>
<comment type="cofactor">
    <cofactor evidence="1">
        <name>FAD</name>
        <dbReference type="ChEBI" id="CHEBI:57692"/>
    </cofactor>
</comment>
<dbReference type="Gene3D" id="1.20.140.10">
    <property type="entry name" value="Butyryl-CoA Dehydrogenase, subunit A, domain 3"/>
    <property type="match status" value="1"/>
</dbReference>
<evidence type="ECO:0000256" key="3">
    <source>
        <dbReference type="ARBA" id="ARBA00022630"/>
    </source>
</evidence>
<dbReference type="EMBL" id="BSRX01000021">
    <property type="protein sequence ID" value="GLW55792.1"/>
    <property type="molecule type" value="Genomic_DNA"/>
</dbReference>
<organism evidence="8 9">
    <name type="scientific">Kitasatospora phosalacinea</name>
    <dbReference type="NCBI Taxonomy" id="2065"/>
    <lineage>
        <taxon>Bacteria</taxon>
        <taxon>Bacillati</taxon>
        <taxon>Actinomycetota</taxon>
        <taxon>Actinomycetes</taxon>
        <taxon>Kitasatosporales</taxon>
        <taxon>Streptomycetaceae</taxon>
        <taxon>Kitasatospora</taxon>
    </lineage>
</organism>
<dbReference type="InterPro" id="IPR013786">
    <property type="entry name" value="AcylCoA_DH/ox_N"/>
</dbReference>
<evidence type="ECO:0000313" key="9">
    <source>
        <dbReference type="Proteomes" id="UP001165143"/>
    </source>
</evidence>
<proteinExistence type="inferred from homology"/>
<dbReference type="Pfam" id="PF02771">
    <property type="entry name" value="Acyl-CoA_dh_N"/>
    <property type="match status" value="1"/>
</dbReference>